<feature type="transmembrane region" description="Helical" evidence="1">
    <location>
        <begin position="26"/>
        <end position="49"/>
    </location>
</feature>
<name>A0A3P6AM31_BRACM</name>
<evidence type="ECO:0000256" key="1">
    <source>
        <dbReference type="SAM" id="Phobius"/>
    </source>
</evidence>
<reference evidence="2" key="1">
    <citation type="submission" date="2018-11" db="EMBL/GenBank/DDBJ databases">
        <authorList>
            <consortium name="Genoscope - CEA"/>
            <person name="William W."/>
        </authorList>
    </citation>
    <scope>NUCLEOTIDE SEQUENCE</scope>
</reference>
<dbReference type="AlphaFoldDB" id="A0A3P6AM31"/>
<accession>A0A3P6AM31</accession>
<proteinExistence type="predicted"/>
<dbReference type="EMBL" id="LR031573">
    <property type="protein sequence ID" value="VDC88653.1"/>
    <property type="molecule type" value="Genomic_DNA"/>
</dbReference>
<organism evidence="2">
    <name type="scientific">Brassica campestris</name>
    <name type="common">Field mustard</name>
    <dbReference type="NCBI Taxonomy" id="3711"/>
    <lineage>
        <taxon>Eukaryota</taxon>
        <taxon>Viridiplantae</taxon>
        <taxon>Streptophyta</taxon>
        <taxon>Embryophyta</taxon>
        <taxon>Tracheophyta</taxon>
        <taxon>Spermatophyta</taxon>
        <taxon>Magnoliopsida</taxon>
        <taxon>eudicotyledons</taxon>
        <taxon>Gunneridae</taxon>
        <taxon>Pentapetalae</taxon>
        <taxon>rosids</taxon>
        <taxon>malvids</taxon>
        <taxon>Brassicales</taxon>
        <taxon>Brassicaceae</taxon>
        <taxon>Brassiceae</taxon>
        <taxon>Brassica</taxon>
    </lineage>
</organism>
<keyword evidence="1" id="KW-0812">Transmembrane</keyword>
<keyword evidence="1" id="KW-1133">Transmembrane helix</keyword>
<protein>
    <submittedName>
        <fullName evidence="2">Uncharacterized protein</fullName>
    </submittedName>
</protein>
<gene>
    <name evidence="2" type="ORF">BRAA02T06928Z</name>
</gene>
<sequence length="52" mass="5780">MSFLIARLMASATTPPMTLSVAKAHLLAGICLHVLLSTAFWIHIQVWWLQSC</sequence>
<keyword evidence="1" id="KW-0472">Membrane</keyword>
<evidence type="ECO:0000313" key="2">
    <source>
        <dbReference type="EMBL" id="VDC88653.1"/>
    </source>
</evidence>